<dbReference type="RefSeq" id="WP_156422864.1">
    <property type="nucleotide sequence ID" value="NZ_KQ959504.1"/>
</dbReference>
<proteinExistence type="predicted"/>
<dbReference type="AlphaFoldDB" id="A0A133XT24"/>
<dbReference type="Proteomes" id="UP000070675">
    <property type="component" value="Unassembled WGS sequence"/>
</dbReference>
<accession>A0A133XT24</accession>
<gene>
    <name evidence="1" type="ORF">HMPREF3192_00958</name>
</gene>
<dbReference type="PATRIC" id="fig|1393034.3.peg.921"/>
<dbReference type="EMBL" id="LSCR01000024">
    <property type="protein sequence ID" value="KXB34076.1"/>
    <property type="molecule type" value="Genomic_DNA"/>
</dbReference>
<reference evidence="2" key="1">
    <citation type="submission" date="2016-01" db="EMBL/GenBank/DDBJ databases">
        <authorList>
            <person name="Mitreva M."/>
            <person name="Pepin K.H."/>
            <person name="Mihindukulasuriya K.A."/>
            <person name="Fulton R."/>
            <person name="Fronick C."/>
            <person name="O'Laughlin M."/>
            <person name="Miner T."/>
            <person name="Herter B."/>
            <person name="Rosa B.A."/>
            <person name="Cordes M."/>
            <person name="Tomlinson C."/>
            <person name="Wollam A."/>
            <person name="Palsikar V.B."/>
            <person name="Mardis E.R."/>
            <person name="Wilson R.K."/>
        </authorList>
    </citation>
    <scope>NUCLEOTIDE SEQUENCE [LARGE SCALE GENOMIC DNA]</scope>
    <source>
        <strain evidence="2">DNF00019</strain>
    </source>
</reference>
<evidence type="ECO:0000313" key="1">
    <source>
        <dbReference type="EMBL" id="KXB34076.1"/>
    </source>
</evidence>
<feature type="non-terminal residue" evidence="1">
    <location>
        <position position="158"/>
    </location>
</feature>
<name>A0A133XT24_9ACTN</name>
<evidence type="ECO:0000313" key="2">
    <source>
        <dbReference type="Proteomes" id="UP000070675"/>
    </source>
</evidence>
<keyword evidence="2" id="KW-1185">Reference proteome</keyword>
<comment type="caution">
    <text evidence="1">The sequence shown here is derived from an EMBL/GenBank/DDBJ whole genome shotgun (WGS) entry which is preliminary data.</text>
</comment>
<organism evidence="1 2">
    <name type="scientific">Atopobium deltae</name>
    <dbReference type="NCBI Taxonomy" id="1393034"/>
    <lineage>
        <taxon>Bacteria</taxon>
        <taxon>Bacillati</taxon>
        <taxon>Actinomycetota</taxon>
        <taxon>Coriobacteriia</taxon>
        <taxon>Coriobacteriales</taxon>
        <taxon>Atopobiaceae</taxon>
        <taxon>Atopobium</taxon>
    </lineage>
</organism>
<sequence length="158" mass="18139">MKIVYKLKSGQVSVVTVDQAATSDPFKIEMSKNHSSFATRYDIRLDLLYKEGLRIDVFWWNCVIDNQTKASTVPRVGAVAELGLEKGRVWRILDKDELDEVEELNINEGQAVYQRHFGELVDMSKFWSAQDQRQKEDIGEDLAAQVVATHQALHKRFP</sequence>
<protein>
    <submittedName>
        <fullName evidence="1">Uncharacterized protein</fullName>
    </submittedName>
</protein>